<evidence type="ECO:0000256" key="1">
    <source>
        <dbReference type="ARBA" id="ARBA00004123"/>
    </source>
</evidence>
<evidence type="ECO:0000259" key="6">
    <source>
        <dbReference type="SMART" id="SM01370"/>
    </source>
</evidence>
<dbReference type="RefSeq" id="XP_036354679.1">
    <property type="nucleotide sequence ID" value="XM_036498786.1"/>
</dbReference>
<accession>A0A7E6EHE5</accession>
<keyword evidence="7" id="KW-1185">Reference proteome</keyword>
<keyword evidence="3" id="KW-0805">Transcription regulation</keyword>
<dbReference type="SMART" id="SM01370">
    <property type="entry name" value="TAFII55_N"/>
    <property type="match status" value="1"/>
</dbReference>
<proteinExistence type="inferred from homology"/>
<evidence type="ECO:0000313" key="7">
    <source>
        <dbReference type="Proteomes" id="UP000515154"/>
    </source>
</evidence>
<keyword evidence="4" id="KW-0804">Transcription</keyword>
<comment type="similarity">
    <text evidence="2">Belongs to the TAF7 family.</text>
</comment>
<dbReference type="GO" id="GO:0051123">
    <property type="term" value="P:RNA polymerase II preinitiation complex assembly"/>
    <property type="evidence" value="ECO:0007669"/>
    <property type="project" value="TreeGrafter"/>
</dbReference>
<protein>
    <submittedName>
        <fullName evidence="8">Transcription initiation factor TFIID subunit 7-like</fullName>
    </submittedName>
</protein>
<dbReference type="PANTHER" id="PTHR12228:SF0">
    <property type="entry name" value="TATA-BOX BINDING PROTEIN ASSOCIATED FACTOR 7"/>
    <property type="match status" value="1"/>
</dbReference>
<name>A0A7E6EHE5_9MOLL</name>
<dbReference type="Proteomes" id="UP000515154">
    <property type="component" value="Unplaced"/>
</dbReference>
<dbReference type="PANTHER" id="PTHR12228">
    <property type="entry name" value="TRANSCRIPTION INITIATION FACTOR TFIID 55 KD SUBUNIT-RELATED"/>
    <property type="match status" value="1"/>
</dbReference>
<organism evidence="7 8">
    <name type="scientific">Octopus sinensis</name>
    <name type="common">East Asian common octopus</name>
    <dbReference type="NCBI Taxonomy" id="2607531"/>
    <lineage>
        <taxon>Eukaryota</taxon>
        <taxon>Metazoa</taxon>
        <taxon>Spiralia</taxon>
        <taxon>Lophotrochozoa</taxon>
        <taxon>Mollusca</taxon>
        <taxon>Cephalopoda</taxon>
        <taxon>Coleoidea</taxon>
        <taxon>Octopodiformes</taxon>
        <taxon>Octopoda</taxon>
        <taxon>Incirrata</taxon>
        <taxon>Octopodidae</taxon>
        <taxon>Octopus</taxon>
    </lineage>
</organism>
<keyword evidence="5" id="KW-0539">Nucleus</keyword>
<sequence>MKIQEMGKFDITLNSWMERFVRIKNMQLMSLPCIIDVLKTNSSSLFYKSGAISQIFICSRDNQNIKKNKVGTKSMEDHNKEYIYNHGICPPFKNVRRRRFRKTWTSKVYLKYKLSMFISLKLKMKSKDYSELTVPPKKSCGRL</sequence>
<dbReference type="KEGG" id="osn:118761114"/>
<dbReference type="Pfam" id="PF04658">
    <property type="entry name" value="TAFII55_N"/>
    <property type="match status" value="1"/>
</dbReference>
<dbReference type="InterPro" id="IPR037817">
    <property type="entry name" value="TAF7"/>
</dbReference>
<reference evidence="8" key="1">
    <citation type="submission" date="2025-08" db="UniProtKB">
        <authorList>
            <consortium name="RefSeq"/>
        </authorList>
    </citation>
    <scope>IDENTIFICATION</scope>
</reference>
<dbReference type="InterPro" id="IPR006751">
    <property type="entry name" value="TAFII55_prot_cons_reg"/>
</dbReference>
<evidence type="ECO:0000256" key="5">
    <source>
        <dbReference type="ARBA" id="ARBA00023242"/>
    </source>
</evidence>
<evidence type="ECO:0000313" key="8">
    <source>
        <dbReference type="RefSeq" id="XP_036354679.1"/>
    </source>
</evidence>
<feature type="domain" description="TAFII55 protein conserved region" evidence="6">
    <location>
        <begin position="2"/>
        <end position="126"/>
    </location>
</feature>
<dbReference type="GO" id="GO:0016251">
    <property type="term" value="F:RNA polymerase II general transcription initiation factor activity"/>
    <property type="evidence" value="ECO:0007669"/>
    <property type="project" value="TreeGrafter"/>
</dbReference>
<evidence type="ECO:0000256" key="4">
    <source>
        <dbReference type="ARBA" id="ARBA00023163"/>
    </source>
</evidence>
<gene>
    <name evidence="8" type="primary">LOC118761114</name>
</gene>
<dbReference type="GO" id="GO:0005669">
    <property type="term" value="C:transcription factor TFIID complex"/>
    <property type="evidence" value="ECO:0007669"/>
    <property type="project" value="InterPro"/>
</dbReference>
<dbReference type="AlphaFoldDB" id="A0A7E6EHE5"/>
<evidence type="ECO:0000256" key="3">
    <source>
        <dbReference type="ARBA" id="ARBA00023015"/>
    </source>
</evidence>
<evidence type="ECO:0000256" key="2">
    <source>
        <dbReference type="ARBA" id="ARBA00009368"/>
    </source>
</evidence>
<comment type="subcellular location">
    <subcellularLocation>
        <location evidence="1">Nucleus</location>
    </subcellularLocation>
</comment>